<dbReference type="STRING" id="60517.A0A0R3WC21"/>
<dbReference type="InterPro" id="IPR036770">
    <property type="entry name" value="Ankyrin_rpt-contain_sf"/>
</dbReference>
<evidence type="ECO:0000313" key="5">
    <source>
        <dbReference type="EMBL" id="VDK39822.1"/>
    </source>
</evidence>
<sequence>MSVDASRDPRLLREAQESSLSQNCSRILSISNFENQAAADGGNGSTELTVKANALIDPNTLPPSGVSSQPPSVPLPFVRQSKTFRPQIQTTSDEAALKNAVFSGDTDEVCRILSLPNAPNVNAPLEPRFLMLAARQGFADIAGMLLRAGAEVDAKAFQTDTTALMVAAAAGHTMTTMVLLQWGADPDATNAKSETALLLAIRGEHTAVVGQLLAYGANPLPSAATLRTKRSLLPLQLARHLGNTAIQEALIAANRMYDLPFSVPTYRMDQYLTNLVRTSLPPDARLIDPGHPTTQQSITPRSLSFIPVQIAPNVKSTTLLQLTFNTPPCYSDHFSSISQGSAMDELILLYAACVDLQDGQVIAPRCSQSMPVYNLVYFNGSHAPSASLNPVRNFKTTNTSSDSSPIDVDELPGFRVFVLGSRLNKGGLNSITVYQRWDHETQVSSLFQKLLIGIYRVRVELSAFSKEMSMGIHGEIPTPVAVDANDDKIDDANDGDNGEDDSDGDDNTLC</sequence>
<dbReference type="OrthoDB" id="10071127at2759"/>
<evidence type="ECO:0000313" key="6">
    <source>
        <dbReference type="Proteomes" id="UP000282613"/>
    </source>
</evidence>
<dbReference type="Pfam" id="PF12796">
    <property type="entry name" value="Ank_2"/>
    <property type="match status" value="1"/>
</dbReference>
<dbReference type="Gene3D" id="1.25.40.20">
    <property type="entry name" value="Ankyrin repeat-containing domain"/>
    <property type="match status" value="1"/>
</dbReference>
<evidence type="ECO:0000256" key="2">
    <source>
        <dbReference type="ARBA" id="ARBA00023043"/>
    </source>
</evidence>
<name>A0A0R3WC21_TAEAS</name>
<dbReference type="SUPFAM" id="SSF48403">
    <property type="entry name" value="Ankyrin repeat"/>
    <property type="match status" value="1"/>
</dbReference>
<dbReference type="SMART" id="SM00248">
    <property type="entry name" value="ANK"/>
    <property type="match status" value="3"/>
</dbReference>
<dbReference type="EMBL" id="UYRS01018752">
    <property type="protein sequence ID" value="VDK39822.1"/>
    <property type="molecule type" value="Genomic_DNA"/>
</dbReference>
<feature type="repeat" description="ANK" evidence="3">
    <location>
        <begin position="159"/>
        <end position="191"/>
    </location>
</feature>
<accession>A0A0R3WC21</accession>
<evidence type="ECO:0000256" key="3">
    <source>
        <dbReference type="PROSITE-ProRule" id="PRU00023"/>
    </source>
</evidence>
<dbReference type="PROSITE" id="PS50088">
    <property type="entry name" value="ANK_REPEAT"/>
    <property type="match status" value="1"/>
</dbReference>
<evidence type="ECO:0000256" key="4">
    <source>
        <dbReference type="SAM" id="MobiDB-lite"/>
    </source>
</evidence>
<dbReference type="Proteomes" id="UP000282613">
    <property type="component" value="Unassembled WGS sequence"/>
</dbReference>
<reference evidence="7" key="1">
    <citation type="submission" date="2017-02" db="UniProtKB">
        <authorList>
            <consortium name="WormBaseParasite"/>
        </authorList>
    </citation>
    <scope>IDENTIFICATION</scope>
</reference>
<dbReference type="InterPro" id="IPR050776">
    <property type="entry name" value="Ank_Repeat/CDKN_Inhibitor"/>
</dbReference>
<keyword evidence="2 3" id="KW-0040">ANK repeat</keyword>
<dbReference type="PANTHER" id="PTHR24201:SF14">
    <property type="entry name" value="CYCLIN-DEPENDENT KINASE 4 INHIBITOR C-LIKE"/>
    <property type="match status" value="1"/>
</dbReference>
<evidence type="ECO:0000256" key="1">
    <source>
        <dbReference type="ARBA" id="ARBA00022737"/>
    </source>
</evidence>
<dbReference type="GO" id="GO:0005634">
    <property type="term" value="C:nucleus"/>
    <property type="evidence" value="ECO:0007669"/>
    <property type="project" value="TreeGrafter"/>
</dbReference>
<gene>
    <name evidence="5" type="ORF">TASK_LOCUS8227</name>
</gene>
<protein>
    <submittedName>
        <fullName evidence="7">ANK_REP_REGION domain-containing protein</fullName>
    </submittedName>
</protein>
<dbReference type="AlphaFoldDB" id="A0A0R3WC21"/>
<feature type="region of interest" description="Disordered" evidence="4">
    <location>
        <begin position="477"/>
        <end position="510"/>
    </location>
</feature>
<keyword evidence="6" id="KW-1185">Reference proteome</keyword>
<dbReference type="PANTHER" id="PTHR24201">
    <property type="entry name" value="ANK_REP_REGION DOMAIN-CONTAINING PROTEIN"/>
    <property type="match status" value="1"/>
</dbReference>
<organism evidence="7">
    <name type="scientific">Taenia asiatica</name>
    <name type="common">Asian tapeworm</name>
    <dbReference type="NCBI Taxonomy" id="60517"/>
    <lineage>
        <taxon>Eukaryota</taxon>
        <taxon>Metazoa</taxon>
        <taxon>Spiralia</taxon>
        <taxon>Lophotrochozoa</taxon>
        <taxon>Platyhelminthes</taxon>
        <taxon>Cestoda</taxon>
        <taxon>Eucestoda</taxon>
        <taxon>Cyclophyllidea</taxon>
        <taxon>Taeniidae</taxon>
        <taxon>Taenia</taxon>
    </lineage>
</organism>
<dbReference type="InterPro" id="IPR002110">
    <property type="entry name" value="Ankyrin_rpt"/>
</dbReference>
<keyword evidence="1" id="KW-0677">Repeat</keyword>
<dbReference type="WBParaSite" id="TASK_0000822601-mRNA-1">
    <property type="protein sequence ID" value="TASK_0000822601-mRNA-1"/>
    <property type="gene ID" value="TASK_0000822601"/>
</dbReference>
<reference evidence="5 6" key="2">
    <citation type="submission" date="2018-11" db="EMBL/GenBank/DDBJ databases">
        <authorList>
            <consortium name="Pathogen Informatics"/>
        </authorList>
    </citation>
    <scope>NUCLEOTIDE SEQUENCE [LARGE SCALE GENOMIC DNA]</scope>
</reference>
<proteinExistence type="predicted"/>
<dbReference type="PROSITE" id="PS50297">
    <property type="entry name" value="ANK_REP_REGION"/>
    <property type="match status" value="1"/>
</dbReference>
<evidence type="ECO:0000313" key="7">
    <source>
        <dbReference type="WBParaSite" id="TASK_0000822601-mRNA-1"/>
    </source>
</evidence>
<feature type="compositionally biased region" description="Acidic residues" evidence="4">
    <location>
        <begin position="492"/>
        <end position="510"/>
    </location>
</feature>